<evidence type="ECO:0000256" key="5">
    <source>
        <dbReference type="PROSITE-ProRule" id="PRU00288"/>
    </source>
</evidence>
<dbReference type="GO" id="GO:2000369">
    <property type="term" value="P:regulation of clathrin-dependent endocytosis"/>
    <property type="evidence" value="ECO:0007669"/>
    <property type="project" value="TreeGrafter"/>
</dbReference>
<dbReference type="Bgee" id="ENSACLG00000014878">
    <property type="expression patterns" value="Expressed in brain and 3 other cell types or tissues"/>
</dbReference>
<dbReference type="GO" id="GO:0008270">
    <property type="term" value="F:zinc ion binding"/>
    <property type="evidence" value="ECO:0007669"/>
    <property type="project" value="UniProtKB-KW"/>
</dbReference>
<dbReference type="SUPFAM" id="SSF57863">
    <property type="entry name" value="ArfGap/RecO-like zinc finger"/>
    <property type="match status" value="1"/>
</dbReference>
<evidence type="ECO:0000256" key="4">
    <source>
        <dbReference type="ARBA" id="ARBA00022833"/>
    </source>
</evidence>
<dbReference type="Gene3D" id="1.10.220.150">
    <property type="entry name" value="Arf GTPase activating protein"/>
    <property type="match status" value="1"/>
</dbReference>
<evidence type="ECO:0000313" key="9">
    <source>
        <dbReference type="Proteomes" id="UP000265100"/>
    </source>
</evidence>
<evidence type="ECO:0000256" key="3">
    <source>
        <dbReference type="ARBA" id="ARBA00022771"/>
    </source>
</evidence>
<dbReference type="GO" id="GO:0005737">
    <property type="term" value="C:cytoplasm"/>
    <property type="evidence" value="ECO:0007669"/>
    <property type="project" value="TreeGrafter"/>
</dbReference>
<dbReference type="PROSITE" id="PS50115">
    <property type="entry name" value="ARFGAP"/>
    <property type="match status" value="1"/>
</dbReference>
<keyword evidence="9" id="KW-1185">Reference proteome</keyword>
<evidence type="ECO:0000313" key="8">
    <source>
        <dbReference type="Ensembl" id="ENSACLP00000021916.2"/>
    </source>
</evidence>
<dbReference type="InterPro" id="IPR038508">
    <property type="entry name" value="ArfGAP_dom_sf"/>
</dbReference>
<dbReference type="AlphaFoldDB" id="A0A3P8PXZ7"/>
<feature type="domain" description="Arf-GAP" evidence="7">
    <location>
        <begin position="18"/>
        <end position="136"/>
    </location>
</feature>
<dbReference type="InterPro" id="IPR044732">
    <property type="entry name" value="ArfGAP_SMAP1-like"/>
</dbReference>
<dbReference type="PANTHER" id="PTHR45705:SF8">
    <property type="entry name" value="STROMAL MEMBRANE-ASSOCIATED PROTEIN 1"/>
    <property type="match status" value="1"/>
</dbReference>
<dbReference type="InterPro" id="IPR037278">
    <property type="entry name" value="ARFGAP/RecO"/>
</dbReference>
<evidence type="ECO:0000256" key="6">
    <source>
        <dbReference type="SAM" id="MobiDB-lite"/>
    </source>
</evidence>
<dbReference type="PANTHER" id="PTHR45705">
    <property type="entry name" value="FI20236P1"/>
    <property type="match status" value="1"/>
</dbReference>
<dbReference type="GO" id="GO:0005096">
    <property type="term" value="F:GTPase activator activity"/>
    <property type="evidence" value="ECO:0007669"/>
    <property type="project" value="UniProtKB-KW"/>
</dbReference>
<dbReference type="PRINTS" id="PR00405">
    <property type="entry name" value="REVINTRACTNG"/>
</dbReference>
<keyword evidence="1" id="KW-0343">GTPase activation</keyword>
<dbReference type="Ensembl" id="ENSACLT00000022427.2">
    <property type="protein sequence ID" value="ENSACLP00000021916.2"/>
    <property type="gene ID" value="ENSACLG00000014878.2"/>
</dbReference>
<dbReference type="InterPro" id="IPR001164">
    <property type="entry name" value="ArfGAP_dom"/>
</dbReference>
<keyword evidence="2" id="KW-0479">Metal-binding</keyword>
<dbReference type="Pfam" id="PF01412">
    <property type="entry name" value="ArfGap"/>
    <property type="match status" value="1"/>
</dbReference>
<sequence>MTTRSEREKAQKLNEQHQAILSKLLREEDNKYCADCEAKGPRWASWNLGVFMCIRCAGIHRNLGVHISRVKSVNLDQWTPEQIQSMVDMGNTRARQLYEAHLPENFRRPQTDQAVEVFIRDKYERKKYYNKEASATAQVSINNTVCVLQFVSYRGSPKNGTESAVDLLGLDAPEGGEKGSGGAAPIGDELDIFGPMVSNPLPSSNNTQQAQVILYIHDASLLALCLSVDPSTSSSSSSSTSTTTTAKAEEKKLLSKDSILSLYASSSVGSQPQSSVYMGQPQMQFTPQGYATAVAGSIPPTTTMMGSGAMVSGMALPNGGYMSMQQGAMPANQGQNMYSMQQGQWNMGQMTQQMSGMALSGGGPAPAASSQSGTPGAGWPAAPSPASGQTLSTQLWK</sequence>
<name>A0A3P8PXZ7_ASTCA</name>
<feature type="region of interest" description="Disordered" evidence="6">
    <location>
        <begin position="357"/>
        <end position="397"/>
    </location>
</feature>
<evidence type="ECO:0000259" key="7">
    <source>
        <dbReference type="PROSITE" id="PS50115"/>
    </source>
</evidence>
<organism evidence="8 9">
    <name type="scientific">Astatotilapia calliptera</name>
    <name type="common">Eastern happy</name>
    <name type="synonym">Chromis callipterus</name>
    <dbReference type="NCBI Taxonomy" id="8154"/>
    <lineage>
        <taxon>Eukaryota</taxon>
        <taxon>Metazoa</taxon>
        <taxon>Chordata</taxon>
        <taxon>Craniata</taxon>
        <taxon>Vertebrata</taxon>
        <taxon>Euteleostomi</taxon>
        <taxon>Actinopterygii</taxon>
        <taxon>Neopterygii</taxon>
        <taxon>Teleostei</taxon>
        <taxon>Neoteleostei</taxon>
        <taxon>Acanthomorphata</taxon>
        <taxon>Ovalentaria</taxon>
        <taxon>Cichlomorphae</taxon>
        <taxon>Cichliformes</taxon>
        <taxon>Cichlidae</taxon>
        <taxon>African cichlids</taxon>
        <taxon>Pseudocrenilabrinae</taxon>
        <taxon>Haplochromini</taxon>
        <taxon>Astatotilapia</taxon>
    </lineage>
</organism>
<reference evidence="8" key="2">
    <citation type="submission" date="2025-08" db="UniProtKB">
        <authorList>
            <consortium name="Ensembl"/>
        </authorList>
    </citation>
    <scope>IDENTIFICATION</scope>
</reference>
<dbReference type="FunFam" id="1.10.220.150:FF:000009">
    <property type="entry name" value="stromal membrane-associated protein 1 isoform X1"/>
    <property type="match status" value="1"/>
</dbReference>
<evidence type="ECO:0000256" key="2">
    <source>
        <dbReference type="ARBA" id="ARBA00022723"/>
    </source>
</evidence>
<dbReference type="InterPro" id="IPR051718">
    <property type="entry name" value="ARF_GTPase-activating"/>
</dbReference>
<keyword evidence="3 5" id="KW-0863">Zinc-finger</keyword>
<dbReference type="SMART" id="SM00105">
    <property type="entry name" value="ArfGap"/>
    <property type="match status" value="1"/>
</dbReference>
<protein>
    <recommendedName>
        <fullName evidence="7">Arf-GAP domain-containing protein</fullName>
    </recommendedName>
</protein>
<dbReference type="Proteomes" id="UP000265100">
    <property type="component" value="Chromosome 13"/>
</dbReference>
<proteinExistence type="predicted"/>
<dbReference type="CDD" id="cd08839">
    <property type="entry name" value="ArfGap_SMAP"/>
    <property type="match status" value="1"/>
</dbReference>
<dbReference type="GeneTree" id="ENSGT00940000155884"/>
<evidence type="ECO:0000256" key="1">
    <source>
        <dbReference type="ARBA" id="ARBA00022468"/>
    </source>
</evidence>
<accession>A0A3P8PXZ7</accession>
<keyword evidence="4" id="KW-0862">Zinc</keyword>
<reference evidence="8" key="3">
    <citation type="submission" date="2025-09" db="UniProtKB">
        <authorList>
            <consortium name="Ensembl"/>
        </authorList>
    </citation>
    <scope>IDENTIFICATION</scope>
</reference>
<gene>
    <name evidence="8" type="primary">SMAP1</name>
</gene>
<reference evidence="8" key="1">
    <citation type="submission" date="2018-05" db="EMBL/GenBank/DDBJ databases">
        <authorList>
            <person name="Datahose"/>
        </authorList>
    </citation>
    <scope>NUCLEOTIDE SEQUENCE</scope>
</reference>
<feature type="compositionally biased region" description="Low complexity" evidence="6">
    <location>
        <begin position="365"/>
        <end position="388"/>
    </location>
</feature>